<proteinExistence type="predicted"/>
<reference evidence="2" key="1">
    <citation type="submission" date="2014-12" db="EMBL/GenBank/DDBJ databases">
        <authorList>
            <person name="Jaenicke S."/>
        </authorList>
    </citation>
    <scope>NUCLEOTIDE SEQUENCE [LARGE SCALE GENOMIC DNA]</scope>
</reference>
<dbReference type="AlphaFoldDB" id="A0A0K2Y0X9"/>
<name>A0A0K2Y0X9_9HELI</name>
<organism evidence="1 2">
    <name type="scientific">Helicobacter ailurogastricus</name>
    <dbReference type="NCBI Taxonomy" id="1578720"/>
    <lineage>
        <taxon>Bacteria</taxon>
        <taxon>Pseudomonadati</taxon>
        <taxon>Campylobacterota</taxon>
        <taxon>Epsilonproteobacteria</taxon>
        <taxon>Campylobacterales</taxon>
        <taxon>Helicobacteraceae</taxon>
        <taxon>Helicobacter</taxon>
    </lineage>
</organism>
<evidence type="ECO:0000313" key="1">
    <source>
        <dbReference type="EMBL" id="CRF52578.1"/>
    </source>
</evidence>
<protein>
    <submittedName>
        <fullName evidence="1">Uncharacterized protein</fullName>
    </submittedName>
</protein>
<evidence type="ECO:0000313" key="2">
    <source>
        <dbReference type="Proteomes" id="UP000043437"/>
    </source>
</evidence>
<accession>A0A0K2Y0X9</accession>
<gene>
    <name evidence="1" type="ORF">HAL07_10430</name>
</gene>
<dbReference type="EMBL" id="CDMG01000006">
    <property type="protein sequence ID" value="CRF52578.1"/>
    <property type="molecule type" value="Genomic_DNA"/>
</dbReference>
<sequence length="125" mass="13925">MGRYGNIKGHWEAKPEYTTAHPQLELEINAPGDTYAFNGVEFSVCAGGGVLHYKDYPKQLNFINLDVDLLDRYLTTQQMPQNAAQQELIKAFIAITELNAAHGYAYLIPPYFDVLEYALLGGLGV</sequence>
<dbReference type="Proteomes" id="UP000043437">
    <property type="component" value="Unassembled WGS sequence"/>
</dbReference>